<sequence length="264" mass="29453">MKKTLLLLPALSVLSVLYSQQAFAGAASISFDRYRVLLDQNTQTVELTLKNTESKNAECLLNLNHFNFSPSNELINLSSDAEAFMPANKLLRYSPRSVTIAGLSNQKVKIGYRHRANLTPGEYVSFFQIACSEKNENLVKGQPTVGAQVNYNLPVHVRIGDISATTSLEFISARKGGEGYTISLKQYRTGERSVIGDLKVIDKSSGEVLTEYRNETVYRPADYKIHNLTFNKKPEGDVLIEFSERNNVFNAINTSIEISNSLFN</sequence>
<feature type="chain" id="PRO_5002665744" description="Orphan protein" evidence="1">
    <location>
        <begin position="25"/>
        <end position="264"/>
    </location>
</feature>
<reference evidence="2 3" key="1">
    <citation type="submission" date="2006-02" db="EMBL/GenBank/DDBJ databases">
        <authorList>
            <person name="Moran M.A."/>
            <person name="Kjelleberg S."/>
            <person name="Egan S."/>
            <person name="Saunders N."/>
            <person name="Thomas T."/>
            <person name="Ferriera S."/>
            <person name="Johnson J."/>
            <person name="Kravitz S."/>
            <person name="Halpern A."/>
            <person name="Remington K."/>
            <person name="Beeson K."/>
            <person name="Tran B."/>
            <person name="Rogers Y.-H."/>
            <person name="Friedman R."/>
            <person name="Venter J.C."/>
        </authorList>
    </citation>
    <scope>NUCLEOTIDE SEQUENCE [LARGE SCALE GENOMIC DNA]</scope>
    <source>
        <strain evidence="2 3">D2</strain>
    </source>
</reference>
<evidence type="ECO:0000313" key="3">
    <source>
        <dbReference type="Proteomes" id="UP000006201"/>
    </source>
</evidence>
<evidence type="ECO:0008006" key="4">
    <source>
        <dbReference type="Google" id="ProtNLM"/>
    </source>
</evidence>
<accession>A4C6I6</accession>
<name>A4C6I6_9GAMM</name>
<proteinExistence type="predicted"/>
<dbReference type="HOGENOM" id="CLU_079620_0_0_6"/>
<evidence type="ECO:0000256" key="1">
    <source>
        <dbReference type="SAM" id="SignalP"/>
    </source>
</evidence>
<gene>
    <name evidence="2" type="ORF">PTD2_12259</name>
</gene>
<keyword evidence="3" id="KW-1185">Reference proteome</keyword>
<dbReference type="RefSeq" id="WP_009837464.1">
    <property type="nucleotide sequence ID" value="NZ_AAOH01000002.1"/>
</dbReference>
<dbReference type="Proteomes" id="UP000006201">
    <property type="component" value="Unassembled WGS sequence"/>
</dbReference>
<comment type="caution">
    <text evidence="2">The sequence shown here is derived from an EMBL/GenBank/DDBJ whole genome shotgun (WGS) entry which is preliminary data.</text>
</comment>
<protein>
    <recommendedName>
        <fullName evidence="4">Orphan protein</fullName>
    </recommendedName>
</protein>
<dbReference type="EMBL" id="AAOH01000002">
    <property type="protein sequence ID" value="EAR29590.1"/>
    <property type="molecule type" value="Genomic_DNA"/>
</dbReference>
<keyword evidence="1" id="KW-0732">Signal</keyword>
<dbReference type="STRING" id="87626.PTD2_12259"/>
<dbReference type="eggNOG" id="COG3121">
    <property type="taxonomic scope" value="Bacteria"/>
</dbReference>
<evidence type="ECO:0000313" key="2">
    <source>
        <dbReference type="EMBL" id="EAR29590.1"/>
    </source>
</evidence>
<dbReference type="OrthoDB" id="6658153at2"/>
<dbReference type="AlphaFoldDB" id="A4C6I6"/>
<organism evidence="2 3">
    <name type="scientific">Pseudoalteromonas tunicata D2</name>
    <dbReference type="NCBI Taxonomy" id="87626"/>
    <lineage>
        <taxon>Bacteria</taxon>
        <taxon>Pseudomonadati</taxon>
        <taxon>Pseudomonadota</taxon>
        <taxon>Gammaproteobacteria</taxon>
        <taxon>Alteromonadales</taxon>
        <taxon>Pseudoalteromonadaceae</taxon>
        <taxon>Pseudoalteromonas</taxon>
    </lineage>
</organism>
<feature type="signal peptide" evidence="1">
    <location>
        <begin position="1"/>
        <end position="24"/>
    </location>
</feature>